<dbReference type="OrthoDB" id="272357at2759"/>
<dbReference type="InterPro" id="IPR051639">
    <property type="entry name" value="BCD1"/>
</dbReference>
<dbReference type="GO" id="GO:0048254">
    <property type="term" value="P:snoRNA localization"/>
    <property type="evidence" value="ECO:0007669"/>
    <property type="project" value="TreeGrafter"/>
</dbReference>
<dbReference type="Pfam" id="PF25790">
    <property type="entry name" value="BCD1"/>
    <property type="match status" value="1"/>
</dbReference>
<keyword evidence="1" id="KW-0597">Phosphoprotein</keyword>
<protein>
    <recommendedName>
        <fullName evidence="2">BCD1 alpha/beta domain-containing protein</fullName>
    </recommendedName>
</protein>
<dbReference type="GO" id="GO:0000463">
    <property type="term" value="P:maturation of LSU-rRNA from tricistronic rRNA transcript (SSU-rRNA, 5.8S rRNA, LSU-rRNA)"/>
    <property type="evidence" value="ECO:0007669"/>
    <property type="project" value="TreeGrafter"/>
</dbReference>
<evidence type="ECO:0000313" key="4">
    <source>
        <dbReference type="Proteomes" id="UP000663699"/>
    </source>
</evidence>
<feature type="domain" description="BCD1 alpha/beta" evidence="2">
    <location>
        <begin position="66"/>
        <end position="161"/>
    </location>
</feature>
<dbReference type="Proteomes" id="UP000663699">
    <property type="component" value="Chromosome 5"/>
</dbReference>
<dbReference type="GO" id="GO:0000492">
    <property type="term" value="P:box C/D snoRNP assembly"/>
    <property type="evidence" value="ECO:0007669"/>
    <property type="project" value="TreeGrafter"/>
</dbReference>
<dbReference type="GO" id="GO:0070761">
    <property type="term" value="C:pre-snoRNP complex"/>
    <property type="evidence" value="ECO:0007669"/>
    <property type="project" value="TreeGrafter"/>
</dbReference>
<evidence type="ECO:0000256" key="1">
    <source>
        <dbReference type="ARBA" id="ARBA00022553"/>
    </source>
</evidence>
<dbReference type="PANTHER" id="PTHR13483:SF3">
    <property type="entry name" value="BOX C_D SNORNA PROTEIN 1"/>
    <property type="match status" value="1"/>
</dbReference>
<evidence type="ECO:0000259" key="2">
    <source>
        <dbReference type="Pfam" id="PF25790"/>
    </source>
</evidence>
<name>A0A899FXT4_9ASCO</name>
<dbReference type="PANTHER" id="PTHR13483">
    <property type="entry name" value="BOX C_D SNORNA PROTEIN 1-RELATED"/>
    <property type="match status" value="1"/>
</dbReference>
<accession>A0A899FXT4</accession>
<dbReference type="AlphaFoldDB" id="A0A899FXT4"/>
<gene>
    <name evidence="3" type="ORF">MERGE_002410</name>
</gene>
<evidence type="ECO:0000313" key="3">
    <source>
        <dbReference type="EMBL" id="QSL65105.1"/>
    </source>
</evidence>
<keyword evidence="4" id="KW-1185">Reference proteome</keyword>
<reference evidence="3" key="1">
    <citation type="submission" date="2020-06" db="EMBL/GenBank/DDBJ databases">
        <title>Genomes of multiple members of Pneumocystis genus reveal paths to human pathogen Pneumocystis jirovecii.</title>
        <authorList>
            <person name="Cisse O.H."/>
            <person name="Ma L."/>
            <person name="Dekker J."/>
            <person name="Khil P."/>
            <person name="Jo J."/>
            <person name="Brenchley J."/>
            <person name="Blair R."/>
            <person name="Pahar B."/>
            <person name="Chabe M."/>
            <person name="Van Rompay K.A."/>
            <person name="Keesler R."/>
            <person name="Sukura A."/>
            <person name="Hirsch V."/>
            <person name="Kutty G."/>
            <person name="Liu Y."/>
            <person name="Peng L."/>
            <person name="Chen J."/>
            <person name="Song J."/>
            <person name="Weissenbacher-Lang C."/>
            <person name="Xu J."/>
            <person name="Upham N.S."/>
            <person name="Stajich J.E."/>
            <person name="Cuomo C.A."/>
            <person name="Cushion M.T."/>
            <person name="Kovacs J.A."/>
        </authorList>
    </citation>
    <scope>NUCLEOTIDE SEQUENCE</scope>
    <source>
        <strain evidence="3">2A</strain>
    </source>
</reference>
<dbReference type="EMBL" id="CP054536">
    <property type="protein sequence ID" value="QSL65105.1"/>
    <property type="molecule type" value="Genomic_DNA"/>
</dbReference>
<dbReference type="InterPro" id="IPR057721">
    <property type="entry name" value="BCD1_alpha/beta"/>
</dbReference>
<dbReference type="GO" id="GO:0005634">
    <property type="term" value="C:nucleus"/>
    <property type="evidence" value="ECO:0007669"/>
    <property type="project" value="TreeGrafter"/>
</dbReference>
<organism evidence="3 4">
    <name type="scientific">Pneumocystis wakefieldiae</name>
    <dbReference type="NCBI Taxonomy" id="38082"/>
    <lineage>
        <taxon>Eukaryota</taxon>
        <taxon>Fungi</taxon>
        <taxon>Dikarya</taxon>
        <taxon>Ascomycota</taxon>
        <taxon>Taphrinomycotina</taxon>
        <taxon>Pneumocystomycetes</taxon>
        <taxon>Pneumocystaceae</taxon>
        <taxon>Pneumocystis</taxon>
    </lineage>
</organism>
<sequence>MNCSRRHKSLNSCSGAFSPASFLSKKELLTVQSLDRDYNFLSSVESCLDRCARNRAKIPSKNHALRLKKTIEKNGIHYSVFPREMSRAAQNRTFWDQKKKKLFWTIEWVYTKNGSKISGIEHKVPSEEDVVKAYKNFIHKRNIQELLDIDDQRVEFMMKKAGSTVIVFLLVDTNNHYRQIAQFLKQLTKISLYWKALKE</sequence>
<proteinExistence type="predicted"/>